<reference evidence="2" key="2">
    <citation type="submission" date="2016-04" db="UniProtKB">
        <authorList>
            <consortium name="EnsemblMetazoa"/>
        </authorList>
    </citation>
    <scope>IDENTIFICATION</scope>
</reference>
<evidence type="ECO:0000256" key="1">
    <source>
        <dbReference type="SAM" id="Phobius"/>
    </source>
</evidence>
<feature type="transmembrane region" description="Helical" evidence="1">
    <location>
        <begin position="295"/>
        <end position="319"/>
    </location>
</feature>
<feature type="transmembrane region" description="Helical" evidence="1">
    <location>
        <begin position="407"/>
        <end position="431"/>
    </location>
</feature>
<feature type="transmembrane region" description="Helical" evidence="1">
    <location>
        <begin position="484"/>
        <end position="507"/>
    </location>
</feature>
<feature type="transmembrane region" description="Helical" evidence="1">
    <location>
        <begin position="251"/>
        <end position="275"/>
    </location>
</feature>
<dbReference type="EMBL" id="CAEY01000655">
    <property type="status" value="NOT_ANNOTATED_CDS"/>
    <property type="molecule type" value="Genomic_DNA"/>
</dbReference>
<dbReference type="AlphaFoldDB" id="A0A158P5D9"/>
<evidence type="ECO:0000313" key="3">
    <source>
        <dbReference type="Proteomes" id="UP000015104"/>
    </source>
</evidence>
<keyword evidence="3" id="KW-1185">Reference proteome</keyword>
<keyword evidence="1" id="KW-1133">Transmembrane helix</keyword>
<sequence>MSVNLINNFKFQHRWLIMADTIASFYRNRKNCFLKSVQKIFSFFMISQLLNMKIISSNLTNSQLNTTRLIMPNTVTCYYRYRKNLLLKYLRNIFSFFIISHSNDADSYVFQLVRRTERLTIIYQVVRHGLNQSKPVTASSIGYRQLNRWDWIIGITCLINWVRVLILICDDSESVAIYLGDPLFRNKDRRPLFIMCFIILPIIVIFRELILGLESKGNLELLHVWNVCLNGFTPIYLNMDNINCKKLRTTIIIVSNFAHYAMLVVPLILSLLFIFPFLTNPWMYKIPKLFFTSFIWSFPSIFSCSVLLNGMIGFSWYLICSLSFHLFRLTNLLNVADLLNKSTGTIYVDREVKLLCLLAIRRLNSFEFAVEKLRYVFLYIVIVFAFSADVYIFLGGIIRIYNDILANLYAILGMIMLSGIGGFAIAFGSFISKLDSLTIKLHQLSCKNKLSLQTASKILELMDRAAGPYNGVKIGDFVTLEKRFFILFIVENISLLMLFTVNIGPLISDGNRGFQV</sequence>
<name>A0A158P5D9_TETUR</name>
<protein>
    <recommendedName>
        <fullName evidence="4">Gustatory receptor</fullName>
    </recommendedName>
</protein>
<reference evidence="3" key="1">
    <citation type="submission" date="2011-08" db="EMBL/GenBank/DDBJ databases">
        <authorList>
            <person name="Rombauts S."/>
        </authorList>
    </citation>
    <scope>NUCLEOTIDE SEQUENCE</scope>
    <source>
        <strain evidence="3">London</strain>
    </source>
</reference>
<keyword evidence="1" id="KW-0472">Membrane</keyword>
<keyword evidence="1" id="KW-0812">Transmembrane</keyword>
<evidence type="ECO:0000313" key="2">
    <source>
        <dbReference type="EnsemblMetazoa" id="tetur24g02827.1"/>
    </source>
</evidence>
<proteinExistence type="predicted"/>
<dbReference type="Proteomes" id="UP000015104">
    <property type="component" value="Unassembled WGS sequence"/>
</dbReference>
<feature type="transmembrane region" description="Helical" evidence="1">
    <location>
        <begin position="376"/>
        <end position="401"/>
    </location>
</feature>
<dbReference type="EnsemblMetazoa" id="tetur24g02827.1">
    <property type="protein sequence ID" value="tetur24g02827.1"/>
    <property type="gene ID" value="tetur24g02827"/>
</dbReference>
<feature type="transmembrane region" description="Helical" evidence="1">
    <location>
        <begin position="192"/>
        <end position="210"/>
    </location>
</feature>
<feature type="transmembrane region" description="Helical" evidence="1">
    <location>
        <begin position="222"/>
        <end position="239"/>
    </location>
</feature>
<accession>A0A158P5D9</accession>
<evidence type="ECO:0008006" key="4">
    <source>
        <dbReference type="Google" id="ProtNLM"/>
    </source>
</evidence>
<organism evidence="2 3">
    <name type="scientific">Tetranychus urticae</name>
    <name type="common">Two-spotted spider mite</name>
    <dbReference type="NCBI Taxonomy" id="32264"/>
    <lineage>
        <taxon>Eukaryota</taxon>
        <taxon>Metazoa</taxon>
        <taxon>Ecdysozoa</taxon>
        <taxon>Arthropoda</taxon>
        <taxon>Chelicerata</taxon>
        <taxon>Arachnida</taxon>
        <taxon>Acari</taxon>
        <taxon>Acariformes</taxon>
        <taxon>Trombidiformes</taxon>
        <taxon>Prostigmata</taxon>
        <taxon>Eleutherengona</taxon>
        <taxon>Raphignathae</taxon>
        <taxon>Tetranychoidea</taxon>
        <taxon>Tetranychidae</taxon>
        <taxon>Tetranychus</taxon>
    </lineage>
</organism>